<dbReference type="AlphaFoldDB" id="A0A371PY89"/>
<keyword evidence="3" id="KW-1185">Reference proteome</keyword>
<reference evidence="2 3" key="1">
    <citation type="submission" date="2018-08" db="EMBL/GenBank/DDBJ databases">
        <title>Streptomyces NEAU-D10 sp. nov., a novel Actinomycete isolated from soil.</title>
        <authorList>
            <person name="Jin L."/>
        </authorList>
    </citation>
    <scope>NUCLEOTIDE SEQUENCE [LARGE SCALE GENOMIC DNA]</scope>
    <source>
        <strain evidence="2 3">NEAU-D10</strain>
    </source>
</reference>
<name>A0A371PY89_STRIH</name>
<sequence length="83" mass="8569">MRLRRHRSTRRRTDRLSHAARLALPLHPDQADARALAHPGTSSASLPARATAAGPRAPADAVPDAVPAATSASAPAHVAATRA</sequence>
<gene>
    <name evidence="2" type="ORF">DY245_26595</name>
</gene>
<protein>
    <submittedName>
        <fullName evidence="2">Uncharacterized protein</fullName>
    </submittedName>
</protein>
<proteinExistence type="predicted"/>
<feature type="non-terminal residue" evidence="2">
    <location>
        <position position="83"/>
    </location>
</feature>
<feature type="compositionally biased region" description="Basic residues" evidence="1">
    <location>
        <begin position="1"/>
        <end position="13"/>
    </location>
</feature>
<comment type="caution">
    <text evidence="2">The sequence shown here is derived from an EMBL/GenBank/DDBJ whole genome shotgun (WGS) entry which is preliminary data.</text>
</comment>
<accession>A0A371PY89</accession>
<evidence type="ECO:0000256" key="1">
    <source>
        <dbReference type="SAM" id="MobiDB-lite"/>
    </source>
</evidence>
<evidence type="ECO:0000313" key="3">
    <source>
        <dbReference type="Proteomes" id="UP000262477"/>
    </source>
</evidence>
<dbReference type="Proteomes" id="UP000262477">
    <property type="component" value="Unassembled WGS sequence"/>
</dbReference>
<evidence type="ECO:0000313" key="2">
    <source>
        <dbReference type="EMBL" id="REK87458.1"/>
    </source>
</evidence>
<feature type="compositionally biased region" description="Low complexity" evidence="1">
    <location>
        <begin position="47"/>
        <end position="83"/>
    </location>
</feature>
<organism evidence="2 3">
    <name type="scientific">Streptomyces inhibens</name>
    <dbReference type="NCBI Taxonomy" id="2293571"/>
    <lineage>
        <taxon>Bacteria</taxon>
        <taxon>Bacillati</taxon>
        <taxon>Actinomycetota</taxon>
        <taxon>Actinomycetes</taxon>
        <taxon>Kitasatosporales</taxon>
        <taxon>Streptomycetaceae</taxon>
        <taxon>Streptomyces</taxon>
    </lineage>
</organism>
<dbReference type="EMBL" id="QUAC01000212">
    <property type="protein sequence ID" value="REK87458.1"/>
    <property type="molecule type" value="Genomic_DNA"/>
</dbReference>
<feature type="region of interest" description="Disordered" evidence="1">
    <location>
        <begin position="1"/>
        <end position="83"/>
    </location>
</feature>